<feature type="region of interest" description="Disordered" evidence="1">
    <location>
        <begin position="185"/>
        <end position="216"/>
    </location>
</feature>
<dbReference type="Proteomes" id="UP000092730">
    <property type="component" value="Chromosome 8"/>
</dbReference>
<protein>
    <submittedName>
        <fullName evidence="2">Uncharacterized protein</fullName>
    </submittedName>
</protein>
<name>A0A1B9FTL2_9TREE</name>
<dbReference type="KEGG" id="kbi:30212147"/>
<dbReference type="AlphaFoldDB" id="A0A1B9FTL2"/>
<reference evidence="3" key="4">
    <citation type="submission" date="2024-02" db="EMBL/GenBank/DDBJ databases">
        <title>Comparative genomics of Cryptococcus and Kwoniella reveals pathogenesis evolution and contrasting modes of karyotype evolution via chromosome fusion or intercentromeric recombination.</title>
        <authorList>
            <person name="Coelho M.A."/>
            <person name="David-Palma M."/>
            <person name="Shea T."/>
            <person name="Bowers K."/>
            <person name="McGinley-Smith S."/>
            <person name="Mohammad A.W."/>
            <person name="Gnirke A."/>
            <person name="Yurkov A.M."/>
            <person name="Nowrousian M."/>
            <person name="Sun S."/>
            <person name="Cuomo C.A."/>
            <person name="Heitman J."/>
        </authorList>
    </citation>
    <scope>NUCLEOTIDE SEQUENCE</scope>
    <source>
        <strain evidence="3">CBS 10118</strain>
    </source>
</reference>
<organism evidence="2">
    <name type="scientific">Kwoniella bestiolae CBS 10118</name>
    <dbReference type="NCBI Taxonomy" id="1296100"/>
    <lineage>
        <taxon>Eukaryota</taxon>
        <taxon>Fungi</taxon>
        <taxon>Dikarya</taxon>
        <taxon>Basidiomycota</taxon>
        <taxon>Agaricomycotina</taxon>
        <taxon>Tremellomycetes</taxon>
        <taxon>Tremellales</taxon>
        <taxon>Cryptococcaceae</taxon>
        <taxon>Kwoniella</taxon>
    </lineage>
</organism>
<evidence type="ECO:0000313" key="4">
    <source>
        <dbReference type="Proteomes" id="UP000092730"/>
    </source>
</evidence>
<accession>A0A1B9FTL2</accession>
<feature type="compositionally biased region" description="Polar residues" evidence="1">
    <location>
        <begin position="187"/>
        <end position="201"/>
    </location>
</feature>
<evidence type="ECO:0000256" key="1">
    <source>
        <dbReference type="SAM" id="MobiDB-lite"/>
    </source>
</evidence>
<dbReference type="RefSeq" id="XP_019043176.1">
    <property type="nucleotide sequence ID" value="XM_019194340.1"/>
</dbReference>
<proteinExistence type="predicted"/>
<reference evidence="2" key="1">
    <citation type="submission" date="2013-07" db="EMBL/GenBank/DDBJ databases">
        <title>The Genome Sequence of Cryptococcus bestiolae CBS10118.</title>
        <authorList>
            <consortium name="The Broad Institute Genome Sequencing Platform"/>
            <person name="Cuomo C."/>
            <person name="Litvintseva A."/>
            <person name="Chen Y."/>
            <person name="Heitman J."/>
            <person name="Sun S."/>
            <person name="Springer D."/>
            <person name="Dromer F."/>
            <person name="Young S.K."/>
            <person name="Zeng Q."/>
            <person name="Gargeya S."/>
            <person name="Fitzgerald M."/>
            <person name="Abouelleil A."/>
            <person name="Alvarado L."/>
            <person name="Berlin A.M."/>
            <person name="Chapman S.B."/>
            <person name="Dewar J."/>
            <person name="Goldberg J."/>
            <person name="Griggs A."/>
            <person name="Gujja S."/>
            <person name="Hansen M."/>
            <person name="Howarth C."/>
            <person name="Imamovic A."/>
            <person name="Larimer J."/>
            <person name="McCowan C."/>
            <person name="Murphy C."/>
            <person name="Pearson M."/>
            <person name="Priest M."/>
            <person name="Roberts A."/>
            <person name="Saif S."/>
            <person name="Shea T."/>
            <person name="Sykes S."/>
            <person name="Wortman J."/>
            <person name="Nusbaum C."/>
            <person name="Birren B."/>
        </authorList>
    </citation>
    <scope>NUCLEOTIDE SEQUENCE [LARGE SCALE GENOMIC DNA]</scope>
    <source>
        <strain evidence="2">CBS 10118</strain>
    </source>
</reference>
<evidence type="ECO:0000313" key="2">
    <source>
        <dbReference type="EMBL" id="OCF22106.1"/>
    </source>
</evidence>
<dbReference type="OrthoDB" id="10593186at2759"/>
<dbReference type="EMBL" id="KI894025">
    <property type="protein sequence ID" value="OCF22106.1"/>
    <property type="molecule type" value="Genomic_DNA"/>
</dbReference>
<evidence type="ECO:0000313" key="3">
    <source>
        <dbReference type="EMBL" id="WVW86560.1"/>
    </source>
</evidence>
<reference evidence="2" key="3">
    <citation type="submission" date="2014-01" db="EMBL/GenBank/DDBJ databases">
        <title>Evolution of pathogenesis and genome organization in the Tremellales.</title>
        <authorList>
            <person name="Cuomo C."/>
            <person name="Litvintseva A."/>
            <person name="Heitman J."/>
            <person name="Chen Y."/>
            <person name="Sun S."/>
            <person name="Springer D."/>
            <person name="Dromer F."/>
            <person name="Young S."/>
            <person name="Zeng Q."/>
            <person name="Chapman S."/>
            <person name="Gujja S."/>
            <person name="Saif S."/>
            <person name="Birren B."/>
        </authorList>
    </citation>
    <scope>NUCLEOTIDE SEQUENCE</scope>
    <source>
        <strain evidence="2">CBS 10118</strain>
    </source>
</reference>
<sequence>MHEALYGWDRKAQRRASSQMNELCYTAHKGNPDLNEIKNEWIEITSNTKGSQHLKDEGAQHEYRKRYMDIYERTHDLTDEERTMFRAIHEPSKPDRLTHKKRFMDGIEQVPEPANERSAEVRSAWSEIHSEVNGRKVSNQERRKRWWDLVEASDHNRRDSRARSTDNLVSADELEAAKMVHPLAKTATASPSEAEVSSTPASPGGPANTGTEGYNASAARKHLEEIVKKFGKEWTMSQASLIESDCKTDGTSHLSQTAVISQEA</sequence>
<dbReference type="EMBL" id="CP144548">
    <property type="protein sequence ID" value="WVW86560.1"/>
    <property type="molecule type" value="Genomic_DNA"/>
</dbReference>
<feature type="region of interest" description="Disordered" evidence="1">
    <location>
        <begin position="244"/>
        <end position="264"/>
    </location>
</feature>
<gene>
    <name evidence="2" type="ORF">I302_07748</name>
    <name evidence="3" type="ORF">I302_108610</name>
</gene>
<dbReference type="GeneID" id="30212147"/>
<dbReference type="VEuPathDB" id="FungiDB:I302_07748"/>
<keyword evidence="4" id="KW-1185">Reference proteome</keyword>
<reference evidence="3" key="2">
    <citation type="submission" date="2013-07" db="EMBL/GenBank/DDBJ databases">
        <authorList>
            <consortium name="The Broad Institute Genome Sequencing Platform"/>
            <person name="Cuomo C."/>
            <person name="Litvintseva A."/>
            <person name="Chen Y."/>
            <person name="Heitman J."/>
            <person name="Sun S."/>
            <person name="Springer D."/>
            <person name="Dromer F."/>
            <person name="Young S.K."/>
            <person name="Zeng Q."/>
            <person name="Gargeya S."/>
            <person name="Fitzgerald M."/>
            <person name="Abouelleil A."/>
            <person name="Alvarado L."/>
            <person name="Berlin A.M."/>
            <person name="Chapman S.B."/>
            <person name="Dewar J."/>
            <person name="Goldberg J."/>
            <person name="Griggs A."/>
            <person name="Gujja S."/>
            <person name="Hansen M."/>
            <person name="Howarth C."/>
            <person name="Imamovic A."/>
            <person name="Larimer J."/>
            <person name="McCowan C."/>
            <person name="Murphy C."/>
            <person name="Pearson M."/>
            <person name="Priest M."/>
            <person name="Roberts A."/>
            <person name="Saif S."/>
            <person name="Shea T."/>
            <person name="Sykes S."/>
            <person name="Wortman J."/>
            <person name="Nusbaum C."/>
            <person name="Birren B."/>
        </authorList>
    </citation>
    <scope>NUCLEOTIDE SEQUENCE</scope>
    <source>
        <strain evidence="3">CBS 10118</strain>
    </source>
</reference>
<feature type="compositionally biased region" description="Polar residues" evidence="1">
    <location>
        <begin position="251"/>
        <end position="264"/>
    </location>
</feature>